<comment type="subcellular location">
    <subcellularLocation>
        <location evidence="1">Cell membrane</location>
        <topology evidence="1">Multi-pass membrane protein</topology>
    </subcellularLocation>
</comment>
<keyword evidence="5 9" id="KW-1133">Transmembrane helix</keyword>
<evidence type="ECO:0000256" key="3">
    <source>
        <dbReference type="ARBA" id="ARBA00022475"/>
    </source>
</evidence>
<organism evidence="11 12">
    <name type="scientific">Romanomermis culicivorax</name>
    <name type="common">Nematode worm</name>
    <dbReference type="NCBI Taxonomy" id="13658"/>
    <lineage>
        <taxon>Eukaryota</taxon>
        <taxon>Metazoa</taxon>
        <taxon>Ecdysozoa</taxon>
        <taxon>Nematoda</taxon>
        <taxon>Enoplea</taxon>
        <taxon>Dorylaimia</taxon>
        <taxon>Mermithida</taxon>
        <taxon>Mermithoidea</taxon>
        <taxon>Mermithidae</taxon>
        <taxon>Romanomermis</taxon>
    </lineage>
</organism>
<comment type="similarity">
    <text evidence="2">Belongs to the organo anion transporter (TC 2.A.60) family.</text>
</comment>
<evidence type="ECO:0000313" key="12">
    <source>
        <dbReference type="WBParaSite" id="nRc.2.0.1.t00825-RA"/>
    </source>
</evidence>
<feature type="transmembrane region" description="Helical" evidence="9">
    <location>
        <begin position="380"/>
        <end position="403"/>
    </location>
</feature>
<feature type="transmembrane region" description="Helical" evidence="9">
    <location>
        <begin position="468"/>
        <end position="489"/>
    </location>
</feature>
<feature type="transmembrane region" description="Helical" evidence="9">
    <location>
        <begin position="260"/>
        <end position="280"/>
    </location>
</feature>
<feature type="compositionally biased region" description="Polar residues" evidence="8">
    <location>
        <begin position="525"/>
        <end position="545"/>
    </location>
</feature>
<evidence type="ECO:0000256" key="4">
    <source>
        <dbReference type="ARBA" id="ARBA00022692"/>
    </source>
</evidence>
<feature type="transmembrane region" description="Helical" evidence="9">
    <location>
        <begin position="55"/>
        <end position="77"/>
    </location>
</feature>
<feature type="transmembrane region" description="Helical" evidence="9">
    <location>
        <begin position="25"/>
        <end position="43"/>
    </location>
</feature>
<dbReference type="GO" id="GO:0015347">
    <property type="term" value="F:sodium-independent organic anion transmembrane transporter activity"/>
    <property type="evidence" value="ECO:0007669"/>
    <property type="project" value="TreeGrafter"/>
</dbReference>
<dbReference type="AlphaFoldDB" id="A0A915HGS1"/>
<keyword evidence="7" id="KW-1015">Disulfide bond</keyword>
<dbReference type="PANTHER" id="PTHR11388:SF100">
    <property type="entry name" value="SOLUTE CARRIER ORGANIC ANION TRANSPORTER FAMILY MEMBER 4A1"/>
    <property type="match status" value="1"/>
</dbReference>
<reference evidence="12" key="1">
    <citation type="submission" date="2022-11" db="UniProtKB">
        <authorList>
            <consortium name="WormBaseParasite"/>
        </authorList>
    </citation>
    <scope>IDENTIFICATION</scope>
</reference>
<dbReference type="GO" id="GO:0016323">
    <property type="term" value="C:basolateral plasma membrane"/>
    <property type="evidence" value="ECO:0007669"/>
    <property type="project" value="TreeGrafter"/>
</dbReference>
<dbReference type="Gene3D" id="1.20.1250.20">
    <property type="entry name" value="MFS general substrate transporter like domains"/>
    <property type="match status" value="1"/>
</dbReference>
<name>A0A915HGS1_ROMCU</name>
<evidence type="ECO:0000256" key="1">
    <source>
        <dbReference type="ARBA" id="ARBA00004651"/>
    </source>
</evidence>
<dbReference type="InterPro" id="IPR004156">
    <property type="entry name" value="OATP"/>
</dbReference>
<proteinExistence type="inferred from homology"/>
<evidence type="ECO:0000313" key="11">
    <source>
        <dbReference type="Proteomes" id="UP000887565"/>
    </source>
</evidence>
<feature type="transmembrane region" description="Helical" evidence="9">
    <location>
        <begin position="224"/>
        <end position="248"/>
    </location>
</feature>
<dbReference type="Pfam" id="PF03137">
    <property type="entry name" value="OATP"/>
    <property type="match status" value="2"/>
</dbReference>
<feature type="transmembrane region" description="Helical" evidence="9">
    <location>
        <begin position="150"/>
        <end position="172"/>
    </location>
</feature>
<dbReference type="GO" id="GO:0043252">
    <property type="term" value="P:sodium-independent organic anion transport"/>
    <property type="evidence" value="ECO:0007669"/>
    <property type="project" value="TreeGrafter"/>
</dbReference>
<dbReference type="InterPro" id="IPR036259">
    <property type="entry name" value="MFS_trans_sf"/>
</dbReference>
<dbReference type="PANTHER" id="PTHR11388">
    <property type="entry name" value="ORGANIC ANION TRANSPORTER"/>
    <property type="match status" value="1"/>
</dbReference>
<evidence type="ECO:0000259" key="10">
    <source>
        <dbReference type="PROSITE" id="PS51465"/>
    </source>
</evidence>
<dbReference type="Proteomes" id="UP000887565">
    <property type="component" value="Unplaced"/>
</dbReference>
<dbReference type="WBParaSite" id="nRc.2.0.1.t00825-RA">
    <property type="protein sequence ID" value="nRc.2.0.1.t00825-RA"/>
    <property type="gene ID" value="nRc.2.0.1.g00825"/>
</dbReference>
<protein>
    <submittedName>
        <fullName evidence="12">Kazal-like domain-containing protein</fullName>
    </submittedName>
</protein>
<sequence>MIVSGLLNVSMATFEKRFYLTKFDSGFLITAYELAVALVLLPIAHYGEKGRKSTWIGFGMLLMGSGSLICASAQFAIDQYEFDDLKSYVCDTTDGGSVEKQECTPKKGGEQVASKLILVGQFLHGFGAAPLYTLGVTFLDESVLQYDSPLYLGIFYGVSLLGSAFGYIIGGASLNVYGDLDKFLFVNWTWLSLLLMKVADWFYISGFHSFFGTILENFFSFPPAWSHMVAGGILVPGGLVGNIVGGVIVSKTKMGVRKMFLSLIILEIFAFFSIFGLYAYCSNTKFAGVTYHSPFASSNDTLNIIDSCNRPCKCGSEYNPICYKEAKMVYFSPCYAGCQGMTEDSTTKKKTWHNCSCLAEDLTENSADEGFCHESCALSIVFILSAFAQILFTFSAHIPALMAELRCVHFDDRTLAVSVSWTFVRVFGTIPGSFLYRWLVDKSCILWNKTCDGSLKCLRYDNTTMARLITGTGAFWKFLVILFVVMGYVKYKPIKDFTLASDKAPTQQGRKSILVSKSIIASPGSKISTNSKKNTATKESAATNK</sequence>
<accession>A0A915HGS1</accession>
<dbReference type="InterPro" id="IPR002350">
    <property type="entry name" value="Kazal_dom"/>
</dbReference>
<evidence type="ECO:0000256" key="2">
    <source>
        <dbReference type="ARBA" id="ARBA00009657"/>
    </source>
</evidence>
<keyword evidence="11" id="KW-1185">Reference proteome</keyword>
<keyword evidence="6 9" id="KW-0472">Membrane</keyword>
<evidence type="ECO:0000256" key="8">
    <source>
        <dbReference type="SAM" id="MobiDB-lite"/>
    </source>
</evidence>
<feature type="region of interest" description="Disordered" evidence="8">
    <location>
        <begin position="523"/>
        <end position="545"/>
    </location>
</feature>
<feature type="domain" description="Kazal-like" evidence="10">
    <location>
        <begin position="302"/>
        <end position="359"/>
    </location>
</feature>
<feature type="transmembrane region" description="Helical" evidence="9">
    <location>
        <begin position="415"/>
        <end position="439"/>
    </location>
</feature>
<dbReference type="SUPFAM" id="SSF103473">
    <property type="entry name" value="MFS general substrate transporter"/>
    <property type="match status" value="1"/>
</dbReference>
<evidence type="ECO:0000256" key="9">
    <source>
        <dbReference type="SAM" id="Phobius"/>
    </source>
</evidence>
<evidence type="ECO:0000256" key="6">
    <source>
        <dbReference type="ARBA" id="ARBA00023136"/>
    </source>
</evidence>
<dbReference type="PROSITE" id="PS51465">
    <property type="entry name" value="KAZAL_2"/>
    <property type="match status" value="1"/>
</dbReference>
<keyword evidence="3" id="KW-1003">Cell membrane</keyword>
<evidence type="ECO:0000256" key="5">
    <source>
        <dbReference type="ARBA" id="ARBA00022989"/>
    </source>
</evidence>
<keyword evidence="4 9" id="KW-0812">Transmembrane</keyword>
<evidence type="ECO:0000256" key="7">
    <source>
        <dbReference type="ARBA" id="ARBA00023157"/>
    </source>
</evidence>